<feature type="compositionally biased region" description="Polar residues" evidence="1">
    <location>
        <begin position="142"/>
        <end position="154"/>
    </location>
</feature>
<dbReference type="EMBL" id="JAWWNJ010000012">
    <property type="protein sequence ID" value="KAK7043459.1"/>
    <property type="molecule type" value="Genomic_DNA"/>
</dbReference>
<name>A0AAW0CWW2_9AGAR</name>
<feature type="compositionally biased region" description="Basic residues" evidence="1">
    <location>
        <begin position="214"/>
        <end position="224"/>
    </location>
</feature>
<keyword evidence="3" id="KW-1185">Reference proteome</keyword>
<gene>
    <name evidence="2" type="ORF">R3P38DRAFT_2767070</name>
</gene>
<evidence type="ECO:0000256" key="1">
    <source>
        <dbReference type="SAM" id="MobiDB-lite"/>
    </source>
</evidence>
<dbReference type="Proteomes" id="UP001362999">
    <property type="component" value="Unassembled WGS sequence"/>
</dbReference>
<protein>
    <submittedName>
        <fullName evidence="2">Uncharacterized protein</fullName>
    </submittedName>
</protein>
<reference evidence="2 3" key="1">
    <citation type="journal article" date="2024" name="J Genomics">
        <title>Draft genome sequencing and assembly of Favolaschia claudopus CIRM-BRFM 2984 isolated from oak limbs.</title>
        <authorList>
            <person name="Navarro D."/>
            <person name="Drula E."/>
            <person name="Chaduli D."/>
            <person name="Cazenave R."/>
            <person name="Ahrendt S."/>
            <person name="Wang J."/>
            <person name="Lipzen A."/>
            <person name="Daum C."/>
            <person name="Barry K."/>
            <person name="Grigoriev I.V."/>
            <person name="Favel A."/>
            <person name="Rosso M.N."/>
            <person name="Martin F."/>
        </authorList>
    </citation>
    <scope>NUCLEOTIDE SEQUENCE [LARGE SCALE GENOMIC DNA]</scope>
    <source>
        <strain evidence="2 3">CIRM-BRFM 2984</strain>
    </source>
</reference>
<comment type="caution">
    <text evidence="2">The sequence shown here is derived from an EMBL/GenBank/DDBJ whole genome shotgun (WGS) entry which is preliminary data.</text>
</comment>
<feature type="compositionally biased region" description="Basic residues" evidence="1">
    <location>
        <begin position="187"/>
        <end position="204"/>
    </location>
</feature>
<accession>A0AAW0CWW2</accession>
<feature type="region of interest" description="Disordered" evidence="1">
    <location>
        <begin position="1"/>
        <end position="61"/>
    </location>
</feature>
<evidence type="ECO:0000313" key="2">
    <source>
        <dbReference type="EMBL" id="KAK7043459.1"/>
    </source>
</evidence>
<sequence length="336" mass="36877">MEEADISAPQPKPISPRRTKPYASLRRWRERSQRNADRSPASSHSSTALGSPHAQGTLDTDTRTDLVLRLLLVVTDIAQSSPPQPRPSFRNGPTINDEDGASGDRVLSPPASSAPSRLYHESPLPSTCHAEDNGSGDALPATSHSTSAALQSPHAQVAREGTLDAPALPSFSERTQTLTSTTTDYHHHQRTTAKTKAAHCRSHAHPTPPSSHLTRSRSHTHRVHTHELKSEEGRVKSKEQRKERRKEETRERSGEETGRMDETSLQSPRRRGGALPNEPPSMCHDVDKGSSNAPLLPRQRQRISLLPNSQLGREGRRRLPPAPSLRAATNELDTTA</sequence>
<feature type="compositionally biased region" description="Polar residues" evidence="1">
    <location>
        <begin position="40"/>
        <end position="49"/>
    </location>
</feature>
<evidence type="ECO:0000313" key="3">
    <source>
        <dbReference type="Proteomes" id="UP001362999"/>
    </source>
</evidence>
<feature type="compositionally biased region" description="Basic and acidic residues" evidence="1">
    <location>
        <begin position="225"/>
        <end position="262"/>
    </location>
</feature>
<organism evidence="2 3">
    <name type="scientific">Favolaschia claudopus</name>
    <dbReference type="NCBI Taxonomy" id="2862362"/>
    <lineage>
        <taxon>Eukaryota</taxon>
        <taxon>Fungi</taxon>
        <taxon>Dikarya</taxon>
        <taxon>Basidiomycota</taxon>
        <taxon>Agaricomycotina</taxon>
        <taxon>Agaricomycetes</taxon>
        <taxon>Agaricomycetidae</taxon>
        <taxon>Agaricales</taxon>
        <taxon>Marasmiineae</taxon>
        <taxon>Mycenaceae</taxon>
        <taxon>Favolaschia</taxon>
    </lineage>
</organism>
<proteinExistence type="predicted"/>
<feature type="region of interest" description="Disordered" evidence="1">
    <location>
        <begin position="75"/>
        <end position="336"/>
    </location>
</feature>
<dbReference type="AlphaFoldDB" id="A0AAW0CWW2"/>